<evidence type="ECO:0000313" key="8">
    <source>
        <dbReference type="RefSeq" id="XP_030879073.1"/>
    </source>
</evidence>
<dbReference type="PROSITE" id="PS00993">
    <property type="entry name" value="RIBOSOMAL_L30E_2"/>
    <property type="match status" value="1"/>
</dbReference>
<dbReference type="InterPro" id="IPR004038">
    <property type="entry name" value="Ribosomal_eL8/eL30/eS12/Gad45"/>
</dbReference>
<sequence length="132" mass="14558">MVAAKEMKKPLESIYSGLQVIMKSGMYVLGYKQTLKMIRHGKVKQIILVNNSPALRKSEIDYYAMLAKTGVHQYSGNTIELGLECGKYCGVCSLAIIDPGDPDIIRSMPGLTGEKQNMQNSSLMKLARACLK</sequence>
<dbReference type="InterPro" id="IPR022991">
    <property type="entry name" value="Ribosomal_eL30_CS"/>
</dbReference>
<dbReference type="GeneID" id="102731624"/>
<accession>A0A7F8QFR1</accession>
<proteinExistence type="inferred from homology"/>
<evidence type="ECO:0000313" key="7">
    <source>
        <dbReference type="Proteomes" id="UP000245341"/>
    </source>
</evidence>
<evidence type="ECO:0000256" key="4">
    <source>
        <dbReference type="ARBA" id="ARBA00035231"/>
    </source>
</evidence>
<dbReference type="FunFam" id="3.30.1330.30:FF:000001">
    <property type="entry name" value="60S ribosomal protein L30"/>
    <property type="match status" value="1"/>
</dbReference>
<dbReference type="InterPro" id="IPR039109">
    <property type="entry name" value="Ribosomal_eL30-like"/>
</dbReference>
<dbReference type="SUPFAM" id="SSF55315">
    <property type="entry name" value="L30e-like"/>
    <property type="match status" value="1"/>
</dbReference>
<evidence type="ECO:0000256" key="1">
    <source>
        <dbReference type="ARBA" id="ARBA00007326"/>
    </source>
</evidence>
<gene>
    <name evidence="8" type="primary">LOC102731624</name>
</gene>
<evidence type="ECO:0000256" key="3">
    <source>
        <dbReference type="ARBA" id="ARBA00023274"/>
    </source>
</evidence>
<dbReference type="Gene3D" id="3.30.1330.30">
    <property type="match status" value="1"/>
</dbReference>
<evidence type="ECO:0000256" key="2">
    <source>
        <dbReference type="ARBA" id="ARBA00022980"/>
    </source>
</evidence>
<dbReference type="PROSITE" id="PS00709">
    <property type="entry name" value="RIBOSOMAL_L30E_1"/>
    <property type="match status" value="1"/>
</dbReference>
<dbReference type="Pfam" id="PF01248">
    <property type="entry name" value="Ribosomal_L7Ae"/>
    <property type="match status" value="1"/>
</dbReference>
<dbReference type="AlphaFoldDB" id="A0A7F8QFR1"/>
<comment type="similarity">
    <text evidence="1">Belongs to the eukaryotic ribosomal protein eL30 family.</text>
</comment>
<dbReference type="GO" id="GO:0003723">
    <property type="term" value="F:RNA binding"/>
    <property type="evidence" value="ECO:0007669"/>
    <property type="project" value="InterPro"/>
</dbReference>
<dbReference type="Proteomes" id="UP000245341">
    <property type="component" value="Unplaced"/>
</dbReference>
<dbReference type="InterPro" id="IPR029064">
    <property type="entry name" value="Ribosomal_eL30-like_sf"/>
</dbReference>
<dbReference type="KEGG" id="lww:102731624"/>
<evidence type="ECO:0000259" key="6">
    <source>
        <dbReference type="Pfam" id="PF01248"/>
    </source>
</evidence>
<dbReference type="PANTHER" id="PTHR11449">
    <property type="entry name" value="RIBOSOMAL PROTEIN L30"/>
    <property type="match status" value="1"/>
</dbReference>
<organism evidence="7 8">
    <name type="scientific">Leptonychotes weddellii</name>
    <name type="common">Weddell seal</name>
    <name type="synonym">Otaria weddellii</name>
    <dbReference type="NCBI Taxonomy" id="9713"/>
    <lineage>
        <taxon>Eukaryota</taxon>
        <taxon>Metazoa</taxon>
        <taxon>Chordata</taxon>
        <taxon>Craniata</taxon>
        <taxon>Vertebrata</taxon>
        <taxon>Euteleostomi</taxon>
        <taxon>Mammalia</taxon>
        <taxon>Eutheria</taxon>
        <taxon>Laurasiatheria</taxon>
        <taxon>Carnivora</taxon>
        <taxon>Caniformia</taxon>
        <taxon>Pinnipedia</taxon>
        <taxon>Phocidae</taxon>
        <taxon>Monachinae</taxon>
        <taxon>Lobodontini</taxon>
        <taxon>Leptonychotes</taxon>
    </lineage>
</organism>
<feature type="domain" description="Ribosomal protein eL8/eL30/eS12/Gadd45" evidence="6">
    <location>
        <begin position="13"/>
        <end position="104"/>
    </location>
</feature>
<dbReference type="GO" id="GO:1990904">
    <property type="term" value="C:ribonucleoprotein complex"/>
    <property type="evidence" value="ECO:0007669"/>
    <property type="project" value="UniProtKB-KW"/>
</dbReference>
<dbReference type="GO" id="GO:0005840">
    <property type="term" value="C:ribosome"/>
    <property type="evidence" value="ECO:0007669"/>
    <property type="project" value="UniProtKB-KW"/>
</dbReference>
<keyword evidence="7" id="KW-1185">Reference proteome</keyword>
<keyword evidence="2" id="KW-0689">Ribosomal protein</keyword>
<dbReference type="RefSeq" id="XP_030879073.1">
    <property type="nucleotide sequence ID" value="XM_031023213.1"/>
</dbReference>
<keyword evidence="3" id="KW-0687">Ribonucleoprotein</keyword>
<dbReference type="OrthoDB" id="10302284at2759"/>
<reference evidence="8" key="1">
    <citation type="submission" date="2025-08" db="UniProtKB">
        <authorList>
            <consortium name="RefSeq"/>
        </authorList>
    </citation>
    <scope>IDENTIFICATION</scope>
    <source>
        <tissue evidence="8">Liver</tissue>
    </source>
</reference>
<protein>
    <recommendedName>
        <fullName evidence="4">Large ribosomal subunit protein eL30</fullName>
    </recommendedName>
    <alternativeName>
        <fullName evidence="5">60S ribosomal protein L30</fullName>
    </alternativeName>
</protein>
<evidence type="ECO:0000256" key="5">
    <source>
        <dbReference type="ARBA" id="ARBA00035336"/>
    </source>
</evidence>
<name>A0A7F8QFR1_LEPWE</name>